<dbReference type="NCBIfam" id="TIGR01494">
    <property type="entry name" value="ATPase_P-type"/>
    <property type="match status" value="3"/>
</dbReference>
<evidence type="ECO:0000256" key="2">
    <source>
        <dbReference type="ARBA" id="ARBA00005675"/>
    </source>
</evidence>
<dbReference type="EMBL" id="CP159872">
    <property type="protein sequence ID" value="XCM78108.1"/>
    <property type="molecule type" value="Genomic_DNA"/>
</dbReference>
<feature type="transmembrane region" description="Helical" evidence="11">
    <location>
        <begin position="800"/>
        <end position="818"/>
    </location>
</feature>
<dbReference type="PANTHER" id="PTHR43294:SF20">
    <property type="entry name" value="P-TYPE ATPASE"/>
    <property type="match status" value="1"/>
</dbReference>
<name>A0AAU8JSH0_9ACTN</name>
<feature type="transmembrane region" description="Helical" evidence="11">
    <location>
        <begin position="765"/>
        <end position="788"/>
    </location>
</feature>
<dbReference type="SUPFAM" id="SSF81665">
    <property type="entry name" value="Calcium ATPase, transmembrane domain M"/>
    <property type="match status" value="1"/>
</dbReference>
<dbReference type="Gene3D" id="3.40.50.1000">
    <property type="entry name" value="HAD superfamily/HAD-like"/>
    <property type="match status" value="1"/>
</dbReference>
<dbReference type="PRINTS" id="PR00120">
    <property type="entry name" value="HATPASE"/>
</dbReference>
<feature type="transmembrane region" description="Helical" evidence="11">
    <location>
        <begin position="838"/>
        <end position="855"/>
    </location>
</feature>
<dbReference type="GO" id="GO:0006883">
    <property type="term" value="P:intracellular sodium ion homeostasis"/>
    <property type="evidence" value="ECO:0007669"/>
    <property type="project" value="TreeGrafter"/>
</dbReference>
<evidence type="ECO:0000256" key="10">
    <source>
        <dbReference type="SAM" id="MobiDB-lite"/>
    </source>
</evidence>
<keyword evidence="7 11" id="KW-1133">Transmembrane helix</keyword>
<feature type="transmembrane region" description="Helical" evidence="11">
    <location>
        <begin position="250"/>
        <end position="268"/>
    </location>
</feature>
<keyword evidence="6" id="KW-1278">Translocase</keyword>
<comment type="subcellular location">
    <subcellularLocation>
        <location evidence="1">Cell membrane</location>
        <topology evidence="1">Multi-pass membrane protein</topology>
    </subcellularLocation>
</comment>
<feature type="transmembrane region" description="Helical" evidence="11">
    <location>
        <begin position="89"/>
        <end position="105"/>
    </location>
</feature>
<dbReference type="SFLD" id="SFLDF00027">
    <property type="entry name" value="p-type_atpase"/>
    <property type="match status" value="1"/>
</dbReference>
<dbReference type="SUPFAM" id="SSF56784">
    <property type="entry name" value="HAD-like"/>
    <property type="match status" value="1"/>
</dbReference>
<organism evidence="13">
    <name type="scientific">Kitasatospora camelliae</name>
    <dbReference type="NCBI Taxonomy" id="3156397"/>
    <lineage>
        <taxon>Bacteria</taxon>
        <taxon>Bacillati</taxon>
        <taxon>Actinomycetota</taxon>
        <taxon>Actinomycetes</taxon>
        <taxon>Kitasatosporales</taxon>
        <taxon>Streptomycetaceae</taxon>
        <taxon>Kitasatospora</taxon>
    </lineage>
</organism>
<reference evidence="13" key="1">
    <citation type="submission" date="2024-06" db="EMBL/GenBank/DDBJ databases">
        <title>The genome sequences of Kitasatospora sp. strain HUAS MG31.</title>
        <authorList>
            <person name="Mo P."/>
        </authorList>
    </citation>
    <scope>NUCLEOTIDE SEQUENCE</scope>
    <source>
        <strain evidence="13">HUAS MG31</strain>
    </source>
</reference>
<proteinExistence type="inferred from homology"/>
<evidence type="ECO:0000256" key="5">
    <source>
        <dbReference type="ARBA" id="ARBA00022840"/>
    </source>
</evidence>
<dbReference type="InterPro" id="IPR018303">
    <property type="entry name" value="ATPase_P-typ_P_site"/>
</dbReference>
<dbReference type="KEGG" id="kcm:ABWK59_03730"/>
<dbReference type="InterPro" id="IPR023299">
    <property type="entry name" value="ATPase_P-typ_cyto_dom_N"/>
</dbReference>
<dbReference type="PRINTS" id="PR00119">
    <property type="entry name" value="CATATPASE"/>
</dbReference>
<evidence type="ECO:0000256" key="3">
    <source>
        <dbReference type="ARBA" id="ARBA00022692"/>
    </source>
</evidence>
<gene>
    <name evidence="13" type="ORF">ABWK59_03730</name>
</gene>
<dbReference type="RefSeq" id="WP_354637851.1">
    <property type="nucleotide sequence ID" value="NZ_CP159872.1"/>
</dbReference>
<comment type="similarity">
    <text evidence="2">Belongs to the cation transport ATPase (P-type) (TC 3.A.3) family. Type IIA subfamily.</text>
</comment>
<keyword evidence="5" id="KW-0067">ATP-binding</keyword>
<evidence type="ECO:0000256" key="11">
    <source>
        <dbReference type="SAM" id="Phobius"/>
    </source>
</evidence>
<dbReference type="InterPro" id="IPR023298">
    <property type="entry name" value="ATPase_P-typ_TM_dom_sf"/>
</dbReference>
<feature type="transmembrane region" description="Helical" evidence="11">
    <location>
        <begin position="280"/>
        <end position="303"/>
    </location>
</feature>
<dbReference type="InterPro" id="IPR006068">
    <property type="entry name" value="ATPase_P-typ_cation-transptr_C"/>
</dbReference>
<dbReference type="GO" id="GO:1990573">
    <property type="term" value="P:potassium ion import across plasma membrane"/>
    <property type="evidence" value="ECO:0007669"/>
    <property type="project" value="TreeGrafter"/>
</dbReference>
<feature type="region of interest" description="Disordered" evidence="10">
    <location>
        <begin position="175"/>
        <end position="195"/>
    </location>
</feature>
<dbReference type="GO" id="GO:0005524">
    <property type="term" value="F:ATP binding"/>
    <property type="evidence" value="ECO:0007669"/>
    <property type="project" value="UniProtKB-KW"/>
</dbReference>
<evidence type="ECO:0000256" key="4">
    <source>
        <dbReference type="ARBA" id="ARBA00022741"/>
    </source>
</evidence>
<keyword evidence="3 11" id="KW-0812">Transmembrane</keyword>
<sequence>MTSRPEEADAPWYTRDPQEVAAALGVDPATGLTSARAAELLTAHGPNALPEEETRPGWLRFLDQYRSYMQIILVAAAVVSLAIRQWSTGILLVLLTLLNAVVGLRQEGKAESAMNALKSMMKATARVRRDGTESEIGAEQLVVGDVALLAAGDQVPADGRLVTASALQIDESALTGESTPAAKDTGTLPSGGLGPGDQSNMAFMNTPVTHGSGLMVVTGTGAGTELGKISGMLSATEKEESPLTRELDNLTLWIAGAAGLTMVVMFALGRARGQDWDTLFVSAVSLAIAAIPEALPTVTQVILSVGSLNLAKRNAIVKELPSVETLGFTSAINSDKTGTLTMNQMTAVELLSPTDRYTVSGTGYGLEGKVHHAAGSSGGIEDAVVPYLVASDAKLVDGTVVGDPTEGALLVLGHKAGLDIESTRERYPRLATLPFDPDYKLMATFNEAKDADGRPVVRCFVKGAAPAVMARATGALAAGGTVPWEGELSRRAQEQIERMGGEGRRVMAAAVRDLDPAAFDPDGDLLALVTDLRMTSLVGMVDPPRAESKAAVASAQAAHIRVRMVTGDDVTTGEAIARQLGIPGEAVLGAEFAALSEREQLERIDRIGVVGRVAPEHKVLLANTLKKKGEVVAMTGDGVNDAPAIKAADMGIAMGSGTDVAKNASRMILSDDNFATIVFAVEEGRKLYDNLAKYIRFVLLLLVTFVLTFLGATILDIAAGEPFPPPQVLWIHFVVNAPFGFALGFDQESPGLMRRTPRPRGESVLTRPLILTVGLAGLALSVMLLGLIKLGEHRYGSVETGSSIAFTAFALCLIVAAFECRSETASVLTPTTFDSKQMNWAALAELALAVMVTQMDGFRRMLGTTELTVQQFGWAVLAALTLLVLWELGKLVGRRGPA</sequence>
<dbReference type="SFLD" id="SFLDG00002">
    <property type="entry name" value="C1.7:_P-type_atpase_like"/>
    <property type="match status" value="1"/>
</dbReference>
<dbReference type="SUPFAM" id="SSF81660">
    <property type="entry name" value="Metal cation-transporting ATPase, ATP-binding domain N"/>
    <property type="match status" value="1"/>
</dbReference>
<feature type="transmembrane region" description="Helical" evidence="11">
    <location>
        <begin position="727"/>
        <end position="745"/>
    </location>
</feature>
<evidence type="ECO:0000256" key="7">
    <source>
        <dbReference type="ARBA" id="ARBA00022989"/>
    </source>
</evidence>
<dbReference type="Pfam" id="PF00690">
    <property type="entry name" value="Cation_ATPase_N"/>
    <property type="match status" value="1"/>
</dbReference>
<dbReference type="SUPFAM" id="SSF81653">
    <property type="entry name" value="Calcium ATPase, transduction domain A"/>
    <property type="match status" value="1"/>
</dbReference>
<evidence type="ECO:0000256" key="8">
    <source>
        <dbReference type="ARBA" id="ARBA00023136"/>
    </source>
</evidence>
<keyword evidence="4" id="KW-0547">Nucleotide-binding</keyword>
<protein>
    <submittedName>
        <fullName evidence="13">HAD-IC family P-type ATPase</fullName>
    </submittedName>
</protein>
<evidence type="ECO:0000256" key="1">
    <source>
        <dbReference type="ARBA" id="ARBA00004651"/>
    </source>
</evidence>
<dbReference type="InterPro" id="IPR044492">
    <property type="entry name" value="P_typ_ATPase_HD_dom"/>
</dbReference>
<dbReference type="Gene3D" id="3.40.1110.10">
    <property type="entry name" value="Calcium-transporting ATPase, cytoplasmic domain N"/>
    <property type="match status" value="1"/>
</dbReference>
<keyword evidence="8 11" id="KW-0472">Membrane</keyword>
<dbReference type="Gene3D" id="1.20.1110.10">
    <property type="entry name" value="Calcium-transporting ATPase, transmembrane domain"/>
    <property type="match status" value="1"/>
</dbReference>
<dbReference type="Gene3D" id="2.70.150.10">
    <property type="entry name" value="Calcium-transporting ATPase, cytoplasmic transduction domain A"/>
    <property type="match status" value="1"/>
</dbReference>
<dbReference type="GO" id="GO:1902600">
    <property type="term" value="P:proton transmembrane transport"/>
    <property type="evidence" value="ECO:0007669"/>
    <property type="project" value="TreeGrafter"/>
</dbReference>
<dbReference type="PANTHER" id="PTHR43294">
    <property type="entry name" value="SODIUM/POTASSIUM-TRANSPORTING ATPASE SUBUNIT ALPHA"/>
    <property type="match status" value="1"/>
</dbReference>
<dbReference type="GO" id="GO:0005886">
    <property type="term" value="C:plasma membrane"/>
    <property type="evidence" value="ECO:0007669"/>
    <property type="project" value="UniProtKB-SubCell"/>
</dbReference>
<feature type="transmembrane region" description="Helical" evidence="11">
    <location>
        <begin position="867"/>
        <end position="886"/>
    </location>
</feature>
<dbReference type="InterPro" id="IPR036412">
    <property type="entry name" value="HAD-like_sf"/>
</dbReference>
<dbReference type="InterPro" id="IPR059000">
    <property type="entry name" value="ATPase_P-type_domA"/>
</dbReference>
<evidence type="ECO:0000256" key="6">
    <source>
        <dbReference type="ARBA" id="ARBA00022967"/>
    </source>
</evidence>
<dbReference type="GO" id="GO:0036376">
    <property type="term" value="P:sodium ion export across plasma membrane"/>
    <property type="evidence" value="ECO:0007669"/>
    <property type="project" value="TreeGrafter"/>
</dbReference>
<dbReference type="InterPro" id="IPR004014">
    <property type="entry name" value="ATPase_P-typ_cation-transptr_N"/>
</dbReference>
<dbReference type="Pfam" id="PF08282">
    <property type="entry name" value="Hydrolase_3"/>
    <property type="match status" value="1"/>
</dbReference>
<dbReference type="InterPro" id="IPR023214">
    <property type="entry name" value="HAD_sf"/>
</dbReference>
<dbReference type="SMART" id="SM00831">
    <property type="entry name" value="Cation_ATPase_N"/>
    <property type="match status" value="1"/>
</dbReference>
<evidence type="ECO:0000259" key="12">
    <source>
        <dbReference type="SMART" id="SM00831"/>
    </source>
</evidence>
<feature type="transmembrane region" description="Helical" evidence="11">
    <location>
        <begin position="694"/>
        <end position="715"/>
    </location>
</feature>
<evidence type="ECO:0000256" key="9">
    <source>
        <dbReference type="ARBA" id="ARBA00049360"/>
    </source>
</evidence>
<dbReference type="GO" id="GO:0005391">
    <property type="term" value="F:P-type sodium:potassium-exchanging transporter activity"/>
    <property type="evidence" value="ECO:0007669"/>
    <property type="project" value="TreeGrafter"/>
</dbReference>
<feature type="domain" description="Cation-transporting P-type ATPase N-terminal" evidence="12">
    <location>
        <begin position="11"/>
        <end position="85"/>
    </location>
</feature>
<evidence type="ECO:0000313" key="13">
    <source>
        <dbReference type="EMBL" id="XCM78108.1"/>
    </source>
</evidence>
<dbReference type="InterPro" id="IPR008250">
    <property type="entry name" value="ATPase_P-typ_transduc_dom_A_sf"/>
</dbReference>
<dbReference type="Pfam" id="PF00689">
    <property type="entry name" value="Cation_ATPase_C"/>
    <property type="match status" value="1"/>
</dbReference>
<comment type="catalytic activity">
    <reaction evidence="9">
        <text>ATP + H2O = ADP + phosphate + H(+)</text>
        <dbReference type="Rhea" id="RHEA:13065"/>
        <dbReference type="ChEBI" id="CHEBI:15377"/>
        <dbReference type="ChEBI" id="CHEBI:15378"/>
        <dbReference type="ChEBI" id="CHEBI:30616"/>
        <dbReference type="ChEBI" id="CHEBI:43474"/>
        <dbReference type="ChEBI" id="CHEBI:456216"/>
    </reaction>
</comment>
<accession>A0AAU8JSH0</accession>
<dbReference type="InterPro" id="IPR001757">
    <property type="entry name" value="P_typ_ATPase"/>
</dbReference>
<dbReference type="Pfam" id="PF13246">
    <property type="entry name" value="Cation_ATPase"/>
    <property type="match status" value="1"/>
</dbReference>
<dbReference type="AlphaFoldDB" id="A0AAU8JSH0"/>
<dbReference type="PROSITE" id="PS00154">
    <property type="entry name" value="ATPASE_E1_E2"/>
    <property type="match status" value="1"/>
</dbReference>
<dbReference type="SFLD" id="SFLDS00003">
    <property type="entry name" value="Haloacid_Dehalogenase"/>
    <property type="match status" value="1"/>
</dbReference>
<dbReference type="GO" id="GO:0030007">
    <property type="term" value="P:intracellular potassium ion homeostasis"/>
    <property type="evidence" value="ECO:0007669"/>
    <property type="project" value="TreeGrafter"/>
</dbReference>
<dbReference type="Pfam" id="PF00122">
    <property type="entry name" value="E1-E2_ATPase"/>
    <property type="match status" value="1"/>
</dbReference>
<dbReference type="InterPro" id="IPR050510">
    <property type="entry name" value="Cation_transp_ATPase_P-type"/>
</dbReference>
<dbReference type="GO" id="GO:0016887">
    <property type="term" value="F:ATP hydrolysis activity"/>
    <property type="evidence" value="ECO:0007669"/>
    <property type="project" value="InterPro"/>
</dbReference>